<dbReference type="InterPro" id="IPR022791">
    <property type="entry name" value="L-PG_synthase/AglD"/>
</dbReference>
<sequence>MSSLNDLLKNILKYTIFIGLAVGLLYLAFRETDPVQLWEDLSHAHYGWVLASMIMGYAAIISRGIRWKLLLEPLGYHPKTWNSIHAVSVLYFVNLAIPRAGEVARCTSLNQVEDIPVNKLFGTVLLERTIDFVFLILVFIVSLILNFGYIEELFNLTSSNSNGEGGSSMLLYITIGTLVGFVAVYFVFRRRIQALPIFAKIRDFWTGLKEGFRSVTKMKRQGAFWAHSVFIWVNYFFMVYVCFFAIEETAHLTIADGFFVMVAASLGIVIPVPGGIGAYHYLVSMALVVLGLTKDVGLAFATIVHSGQTLMLFGTGAMAMFILYLERRRKKTT</sequence>
<keyword evidence="8" id="KW-1185">Reference proteome</keyword>
<evidence type="ECO:0000256" key="1">
    <source>
        <dbReference type="ARBA" id="ARBA00004651"/>
    </source>
</evidence>
<feature type="transmembrane region" description="Helical" evidence="6">
    <location>
        <begin position="12"/>
        <end position="29"/>
    </location>
</feature>
<feature type="transmembrane region" description="Helical" evidence="6">
    <location>
        <begin position="279"/>
        <end position="303"/>
    </location>
</feature>
<name>A0A6N6RHX8_9FLAO</name>
<feature type="transmembrane region" description="Helical" evidence="6">
    <location>
        <begin position="169"/>
        <end position="188"/>
    </location>
</feature>
<dbReference type="OrthoDB" id="9812094at2"/>
<keyword evidence="3 6" id="KW-0812">Transmembrane</keyword>
<dbReference type="Proteomes" id="UP000468650">
    <property type="component" value="Unassembled WGS sequence"/>
</dbReference>
<evidence type="ECO:0000256" key="3">
    <source>
        <dbReference type="ARBA" id="ARBA00022692"/>
    </source>
</evidence>
<proteinExistence type="predicted"/>
<comment type="subcellular location">
    <subcellularLocation>
        <location evidence="1">Cell membrane</location>
        <topology evidence="1">Multi-pass membrane protein</topology>
    </subcellularLocation>
</comment>
<evidence type="ECO:0000313" key="7">
    <source>
        <dbReference type="EMBL" id="KAB2813988.1"/>
    </source>
</evidence>
<feature type="transmembrane region" description="Helical" evidence="6">
    <location>
        <begin position="129"/>
        <end position="149"/>
    </location>
</feature>
<keyword evidence="4 6" id="KW-1133">Transmembrane helix</keyword>
<evidence type="ECO:0000256" key="5">
    <source>
        <dbReference type="ARBA" id="ARBA00023136"/>
    </source>
</evidence>
<dbReference type="GO" id="GO:0005886">
    <property type="term" value="C:plasma membrane"/>
    <property type="evidence" value="ECO:0007669"/>
    <property type="project" value="UniProtKB-SubCell"/>
</dbReference>
<feature type="transmembrane region" description="Helical" evidence="6">
    <location>
        <begin position="252"/>
        <end position="272"/>
    </location>
</feature>
<dbReference type="NCBIfam" id="TIGR00374">
    <property type="entry name" value="flippase-like domain"/>
    <property type="match status" value="1"/>
</dbReference>
<evidence type="ECO:0000313" key="8">
    <source>
        <dbReference type="Proteomes" id="UP000468650"/>
    </source>
</evidence>
<feature type="transmembrane region" description="Helical" evidence="6">
    <location>
        <begin position="309"/>
        <end position="325"/>
    </location>
</feature>
<organism evidence="7 8">
    <name type="scientific">Phaeocystidibacter luteus</name>
    <dbReference type="NCBI Taxonomy" id="911197"/>
    <lineage>
        <taxon>Bacteria</taxon>
        <taxon>Pseudomonadati</taxon>
        <taxon>Bacteroidota</taxon>
        <taxon>Flavobacteriia</taxon>
        <taxon>Flavobacteriales</taxon>
        <taxon>Phaeocystidibacteraceae</taxon>
        <taxon>Phaeocystidibacter</taxon>
    </lineage>
</organism>
<feature type="transmembrane region" description="Helical" evidence="6">
    <location>
        <begin position="223"/>
        <end position="246"/>
    </location>
</feature>
<reference evidence="7 8" key="1">
    <citation type="submission" date="2019-09" db="EMBL/GenBank/DDBJ databases">
        <title>Genomes of family Cryomorphaceae.</title>
        <authorList>
            <person name="Bowman J.P."/>
        </authorList>
    </citation>
    <scope>NUCLEOTIDE SEQUENCE [LARGE SCALE GENOMIC DNA]</scope>
    <source>
        <strain evidence="7 8">LMG 25704</strain>
    </source>
</reference>
<keyword evidence="2" id="KW-1003">Cell membrane</keyword>
<dbReference type="AlphaFoldDB" id="A0A6N6RHX8"/>
<evidence type="ECO:0000256" key="6">
    <source>
        <dbReference type="SAM" id="Phobius"/>
    </source>
</evidence>
<evidence type="ECO:0000256" key="2">
    <source>
        <dbReference type="ARBA" id="ARBA00022475"/>
    </source>
</evidence>
<feature type="transmembrane region" description="Helical" evidence="6">
    <location>
        <begin position="41"/>
        <end position="60"/>
    </location>
</feature>
<protein>
    <submittedName>
        <fullName evidence="7">Flippase-like domain-containing protein</fullName>
    </submittedName>
</protein>
<dbReference type="Pfam" id="PF03706">
    <property type="entry name" value="LPG_synthase_TM"/>
    <property type="match status" value="1"/>
</dbReference>
<keyword evidence="5 6" id="KW-0472">Membrane</keyword>
<comment type="caution">
    <text evidence="7">The sequence shown here is derived from an EMBL/GenBank/DDBJ whole genome shotgun (WGS) entry which is preliminary data.</text>
</comment>
<accession>A0A6N6RHX8</accession>
<dbReference type="EMBL" id="WBVO01000002">
    <property type="protein sequence ID" value="KAB2813988.1"/>
    <property type="molecule type" value="Genomic_DNA"/>
</dbReference>
<dbReference type="PANTHER" id="PTHR39087:SF2">
    <property type="entry name" value="UPF0104 MEMBRANE PROTEIN MJ1595"/>
    <property type="match status" value="1"/>
</dbReference>
<gene>
    <name evidence="7" type="ORF">F8C67_04710</name>
</gene>
<dbReference type="PANTHER" id="PTHR39087">
    <property type="entry name" value="UPF0104 MEMBRANE PROTEIN MJ1595"/>
    <property type="match status" value="1"/>
</dbReference>
<evidence type="ECO:0000256" key="4">
    <source>
        <dbReference type="ARBA" id="ARBA00022989"/>
    </source>
</evidence>